<feature type="transmembrane region" description="Helical" evidence="3">
    <location>
        <begin position="12"/>
        <end position="32"/>
    </location>
</feature>
<comment type="caution">
    <text evidence="5">The sequence shown here is derived from an EMBL/GenBank/DDBJ whole genome shotgun (WGS) entry which is preliminary data.</text>
</comment>
<keyword evidence="3" id="KW-1133">Transmembrane helix</keyword>
<feature type="transmembrane region" description="Helical" evidence="3">
    <location>
        <begin position="306"/>
        <end position="328"/>
    </location>
</feature>
<evidence type="ECO:0000313" key="5">
    <source>
        <dbReference type="EMBL" id="KAJ4782947.1"/>
    </source>
</evidence>
<dbReference type="PANTHER" id="PTHR32401">
    <property type="entry name" value="CONCANAVALIN A-LIKE LECTIN FAMILY PROTEIN"/>
    <property type="match status" value="1"/>
</dbReference>
<dbReference type="EMBL" id="JAMFTS010000003">
    <property type="protein sequence ID" value="KAJ4782947.1"/>
    <property type="molecule type" value="Genomic_DNA"/>
</dbReference>
<accession>A0AAV8EP05</accession>
<keyword evidence="6" id="KW-1185">Reference proteome</keyword>
<keyword evidence="3" id="KW-0812">Transmembrane</keyword>
<keyword evidence="3" id="KW-0472">Membrane</keyword>
<dbReference type="InterPro" id="IPR001220">
    <property type="entry name" value="Legume_lectin_dom"/>
</dbReference>
<evidence type="ECO:0000256" key="3">
    <source>
        <dbReference type="SAM" id="Phobius"/>
    </source>
</evidence>
<dbReference type="SUPFAM" id="SSF49899">
    <property type="entry name" value="Concanavalin A-like lectins/glucanases"/>
    <property type="match status" value="1"/>
</dbReference>
<dbReference type="PANTHER" id="PTHR32401:SF48">
    <property type="entry name" value="LEGUME LECTIN DOMAIN-CONTAINING PROTEIN"/>
    <property type="match status" value="1"/>
</dbReference>
<gene>
    <name evidence="5" type="ORF">LUZ62_067204</name>
</gene>
<dbReference type="Gene3D" id="2.60.120.200">
    <property type="match status" value="1"/>
</dbReference>
<evidence type="ECO:0000256" key="1">
    <source>
        <dbReference type="ARBA" id="ARBA00007606"/>
    </source>
</evidence>
<feature type="domain" description="Legume lectin" evidence="4">
    <location>
        <begin position="47"/>
        <end position="293"/>
    </location>
</feature>
<organism evidence="5 6">
    <name type="scientific">Rhynchospora pubera</name>
    <dbReference type="NCBI Taxonomy" id="906938"/>
    <lineage>
        <taxon>Eukaryota</taxon>
        <taxon>Viridiplantae</taxon>
        <taxon>Streptophyta</taxon>
        <taxon>Embryophyta</taxon>
        <taxon>Tracheophyta</taxon>
        <taxon>Spermatophyta</taxon>
        <taxon>Magnoliopsida</taxon>
        <taxon>Liliopsida</taxon>
        <taxon>Poales</taxon>
        <taxon>Cyperaceae</taxon>
        <taxon>Cyperoideae</taxon>
        <taxon>Rhynchosporeae</taxon>
        <taxon>Rhynchospora</taxon>
    </lineage>
</organism>
<sequence>MTYSPVDRLNSIFMINSLHLLHIVLLSISILARANTARSGNGNYITLSFPSFDPSSSNTFFTVFTAASIASNGALQLTPDTLNNVDQLTHKAGRIFLSNPFKLWETDSTKYSGIRLASFSTRFDINIYRTSGSLPGEGFTFLISSSLVGPPLGSEDGYLGLTNSTKNGHLSDRFVAIEFDTIKQSHDPDDNHVGLDINGVNSTVVNSLTPFSIEISPVNATNYTVWINYEGLVRRIWVYMAVQGNPKPANDVLNASLDLSKVIDKVAFIGFSASTGARYQLNSVLAWELTVEILKRDRTGLSKSEIAIIGASCSTLAVLLLLLSVCYYI</sequence>
<dbReference type="InterPro" id="IPR050258">
    <property type="entry name" value="Leguminous_Lectin"/>
</dbReference>
<evidence type="ECO:0000259" key="4">
    <source>
        <dbReference type="Pfam" id="PF00139"/>
    </source>
</evidence>
<comment type="similarity">
    <text evidence="1">Belongs to the leguminous lectin family.</text>
</comment>
<proteinExistence type="inferred from homology"/>
<keyword evidence="5" id="KW-0418">Kinase</keyword>
<dbReference type="Pfam" id="PF00139">
    <property type="entry name" value="Lectin_legB"/>
    <property type="match status" value="1"/>
</dbReference>
<evidence type="ECO:0000313" key="6">
    <source>
        <dbReference type="Proteomes" id="UP001140206"/>
    </source>
</evidence>
<reference evidence="5" key="1">
    <citation type="submission" date="2022-08" db="EMBL/GenBank/DDBJ databases">
        <authorList>
            <person name="Marques A."/>
        </authorList>
    </citation>
    <scope>NUCLEOTIDE SEQUENCE</scope>
    <source>
        <strain evidence="5">RhyPub2mFocal</strain>
        <tissue evidence="5">Leaves</tissue>
    </source>
</reference>
<dbReference type="GO" id="GO:0016301">
    <property type="term" value="F:kinase activity"/>
    <property type="evidence" value="ECO:0007669"/>
    <property type="project" value="UniProtKB-KW"/>
</dbReference>
<keyword evidence="2" id="KW-0430">Lectin</keyword>
<name>A0AAV8EP05_9POAL</name>
<dbReference type="InterPro" id="IPR013320">
    <property type="entry name" value="ConA-like_dom_sf"/>
</dbReference>
<dbReference type="AlphaFoldDB" id="A0AAV8EP05"/>
<dbReference type="GO" id="GO:0030246">
    <property type="term" value="F:carbohydrate binding"/>
    <property type="evidence" value="ECO:0007669"/>
    <property type="project" value="UniProtKB-KW"/>
</dbReference>
<dbReference type="Proteomes" id="UP001140206">
    <property type="component" value="Chromosome 3"/>
</dbReference>
<keyword evidence="5" id="KW-0808">Transferase</keyword>
<dbReference type="CDD" id="cd06899">
    <property type="entry name" value="lectin_legume_LecRK_Arcelin_ConA"/>
    <property type="match status" value="1"/>
</dbReference>
<protein>
    <submittedName>
        <fullName evidence="5">Lectin-like protein kinase-like</fullName>
    </submittedName>
</protein>
<evidence type="ECO:0000256" key="2">
    <source>
        <dbReference type="ARBA" id="ARBA00022734"/>
    </source>
</evidence>